<evidence type="ECO:0000313" key="2">
    <source>
        <dbReference type="Proteomes" id="UP000466442"/>
    </source>
</evidence>
<dbReference type="GO" id="GO:0003676">
    <property type="term" value="F:nucleic acid binding"/>
    <property type="evidence" value="ECO:0007669"/>
    <property type="project" value="InterPro"/>
</dbReference>
<protein>
    <recommendedName>
        <fullName evidence="3">RNase H type-1 domain-containing protein</fullName>
    </recommendedName>
</protein>
<dbReference type="Gene3D" id="3.30.420.10">
    <property type="entry name" value="Ribonuclease H-like superfamily/Ribonuclease H"/>
    <property type="match status" value="1"/>
</dbReference>
<comment type="caution">
    <text evidence="1">The sequence shown here is derived from an EMBL/GenBank/DDBJ whole genome shotgun (WGS) entry which is preliminary data.</text>
</comment>
<gene>
    <name evidence="1" type="ORF">GE061_004257</name>
</gene>
<dbReference type="InterPro" id="IPR012337">
    <property type="entry name" value="RNaseH-like_sf"/>
</dbReference>
<dbReference type="Proteomes" id="UP000466442">
    <property type="component" value="Linkage Group LG12"/>
</dbReference>
<dbReference type="SUPFAM" id="SSF53098">
    <property type="entry name" value="Ribonuclease H-like"/>
    <property type="match status" value="1"/>
</dbReference>
<sequence>MYSRYLAFGERECLPQQPGLAQNPNEEGKGTGKYRIADDPFPFWILKQILSRAEEAKMLGNPRTVCSLDFKVLYLAFGERECLPQQPGLAQNPNEEGKGTGKYRIADDPFPFWILKQILSRAEEAKMLGNPRTVCSLDFKVLYLAFGERECLPQQPGLALGKGTGKYRIADDPFPFWILKQILSRAEEAKMLEALRYAGTRSEELVVVVTDCRSALLKLSNFCMQANVNHIFIEILEEVYRMKVRGQKVRFVWTRAHVGVTGNEFADSLSNSARRNGLNLDVRLPFTDLYVVAYRQLEAGWQQLYDDARVGNHYRQMNPRIAVKPWFSRFELSRPDIRVINRLRSNHGLCGAYLHRIGLRSSSGCEDCGEEEETLKHIFMDCPIHWLARHQMLNSVGLHLENPLHFDQIIHCNLLSVYKEVCNFIKTITKKI</sequence>
<dbReference type="InterPro" id="IPR036397">
    <property type="entry name" value="RNaseH_sf"/>
</dbReference>
<keyword evidence="2" id="KW-1185">Reference proteome</keyword>
<evidence type="ECO:0000313" key="1">
    <source>
        <dbReference type="EMBL" id="KAF6201861.1"/>
    </source>
</evidence>
<dbReference type="AlphaFoldDB" id="A0A8S9X0J7"/>
<organism evidence="1 2">
    <name type="scientific">Apolygus lucorum</name>
    <name type="common">Small green plant bug</name>
    <name type="synonym">Lygocoris lucorum</name>
    <dbReference type="NCBI Taxonomy" id="248454"/>
    <lineage>
        <taxon>Eukaryota</taxon>
        <taxon>Metazoa</taxon>
        <taxon>Ecdysozoa</taxon>
        <taxon>Arthropoda</taxon>
        <taxon>Hexapoda</taxon>
        <taxon>Insecta</taxon>
        <taxon>Pterygota</taxon>
        <taxon>Neoptera</taxon>
        <taxon>Paraneoptera</taxon>
        <taxon>Hemiptera</taxon>
        <taxon>Heteroptera</taxon>
        <taxon>Panheteroptera</taxon>
        <taxon>Cimicomorpha</taxon>
        <taxon>Miridae</taxon>
        <taxon>Mirini</taxon>
        <taxon>Apolygus</taxon>
    </lineage>
</organism>
<dbReference type="EMBL" id="WIXP02000012">
    <property type="protein sequence ID" value="KAF6201861.1"/>
    <property type="molecule type" value="Genomic_DNA"/>
</dbReference>
<reference evidence="1" key="1">
    <citation type="journal article" date="2021" name="Mol. Ecol. Resour.">
        <title>Apolygus lucorum genome provides insights into omnivorousness and mesophyll feeding.</title>
        <authorList>
            <person name="Liu Y."/>
            <person name="Liu H."/>
            <person name="Wang H."/>
            <person name="Huang T."/>
            <person name="Liu B."/>
            <person name="Yang B."/>
            <person name="Yin L."/>
            <person name="Li B."/>
            <person name="Zhang Y."/>
            <person name="Zhang S."/>
            <person name="Jiang F."/>
            <person name="Zhang X."/>
            <person name="Ren Y."/>
            <person name="Wang B."/>
            <person name="Wang S."/>
            <person name="Lu Y."/>
            <person name="Wu K."/>
            <person name="Fan W."/>
            <person name="Wang G."/>
        </authorList>
    </citation>
    <scope>NUCLEOTIDE SEQUENCE</scope>
    <source>
        <strain evidence="1">12Hb</strain>
    </source>
</reference>
<evidence type="ECO:0008006" key="3">
    <source>
        <dbReference type="Google" id="ProtNLM"/>
    </source>
</evidence>
<accession>A0A8S9X0J7</accession>
<proteinExistence type="predicted"/>
<name>A0A8S9X0J7_APOLU</name>